<keyword evidence="8 11" id="KW-0663">Pyridoxal phosphate</keyword>
<dbReference type="InterPro" id="IPR015424">
    <property type="entry name" value="PyrdxlP-dep_Trfase"/>
</dbReference>
<name>A0A345UMB1_9BACT</name>
<dbReference type="Pfam" id="PF00155">
    <property type="entry name" value="Aminotran_1_2"/>
    <property type="match status" value="1"/>
</dbReference>
<keyword evidence="6 11" id="KW-0028">Amino-acid biosynthesis</keyword>
<dbReference type="SUPFAM" id="SSF53383">
    <property type="entry name" value="PLP-dependent transferases"/>
    <property type="match status" value="1"/>
</dbReference>
<dbReference type="InterPro" id="IPR005861">
    <property type="entry name" value="HisP_aminotrans"/>
</dbReference>
<sequence length="358" mass="39455">MSAFDTLPLLRPNIRSLKPYRSARDDFKTGILLDANENPFAPEQHPEARLNRYPDPHFEALRARLSELKDVKPSQIFLGNGSDEAIDILIRMFCQSGEDTMVITPPTYGMYKVSADIQGIQTVEAPLNPDFSLDPEGVIEAVKTSGAKLVFLCSPNNPTANRLDAAHIRQVLEAVPALVIVDEAYIDFSAGESALRWLGEFPNLVVMQTLSKAWGLAGIRLGMAFASETIISYMMRVKPPYNVNTLTQQTALAALASPERTSGLIAQILAERERLAEALLKFPAVYKVEPSDANFLLVRVKDAPGWYKALAAEEVIVRYRGDQLHCTDGLRVTIGTPEENDRLLAAFEKLSAIVSPTT</sequence>
<accession>A0A345UMB1</accession>
<dbReference type="EC" id="2.6.1.9" evidence="11"/>
<evidence type="ECO:0000256" key="2">
    <source>
        <dbReference type="ARBA" id="ARBA00005011"/>
    </source>
</evidence>
<comment type="similarity">
    <text evidence="3 11">Belongs to the class-II pyridoxal-phosphate-dependent aminotransferase family. Histidinol-phosphate aminotransferase subfamily.</text>
</comment>
<dbReference type="EMBL" id="CP027806">
    <property type="protein sequence ID" value="AXJ01613.1"/>
    <property type="molecule type" value="Genomic_DNA"/>
</dbReference>
<dbReference type="GO" id="GO:0000105">
    <property type="term" value="P:L-histidine biosynthetic process"/>
    <property type="evidence" value="ECO:0007669"/>
    <property type="project" value="UniProtKB-UniRule"/>
</dbReference>
<keyword evidence="5 11" id="KW-0032">Aminotransferase</keyword>
<evidence type="ECO:0000256" key="10">
    <source>
        <dbReference type="ARBA" id="ARBA00047481"/>
    </source>
</evidence>
<protein>
    <recommendedName>
        <fullName evidence="11">Histidinol-phosphate aminotransferase</fullName>
        <ecNumber evidence="11">2.6.1.9</ecNumber>
    </recommendedName>
    <alternativeName>
        <fullName evidence="11">Imidazole acetol-phosphate transaminase</fullName>
    </alternativeName>
</protein>
<keyword evidence="14" id="KW-1185">Reference proteome</keyword>
<dbReference type="UniPathway" id="UPA00031">
    <property type="reaction ID" value="UER00012"/>
</dbReference>
<evidence type="ECO:0000313" key="14">
    <source>
        <dbReference type="Proteomes" id="UP000254808"/>
    </source>
</evidence>
<dbReference type="GO" id="GO:0030170">
    <property type="term" value="F:pyridoxal phosphate binding"/>
    <property type="evidence" value="ECO:0007669"/>
    <property type="project" value="InterPro"/>
</dbReference>
<evidence type="ECO:0000313" key="13">
    <source>
        <dbReference type="EMBL" id="AXJ01613.1"/>
    </source>
</evidence>
<evidence type="ECO:0000256" key="1">
    <source>
        <dbReference type="ARBA" id="ARBA00001933"/>
    </source>
</evidence>
<evidence type="ECO:0000256" key="7">
    <source>
        <dbReference type="ARBA" id="ARBA00022679"/>
    </source>
</evidence>
<dbReference type="InterPro" id="IPR015421">
    <property type="entry name" value="PyrdxlP-dep_Trfase_major"/>
</dbReference>
<gene>
    <name evidence="11" type="primary">hisC</name>
    <name evidence="13" type="ORF">CYPRO_2371</name>
</gene>
<keyword evidence="9 11" id="KW-0368">Histidine biosynthesis</keyword>
<evidence type="ECO:0000256" key="9">
    <source>
        <dbReference type="ARBA" id="ARBA00023102"/>
    </source>
</evidence>
<dbReference type="Proteomes" id="UP000254808">
    <property type="component" value="Chromosome"/>
</dbReference>
<dbReference type="Gene3D" id="3.40.640.10">
    <property type="entry name" value="Type I PLP-dependent aspartate aminotransferase-like (Major domain)"/>
    <property type="match status" value="1"/>
</dbReference>
<evidence type="ECO:0000256" key="4">
    <source>
        <dbReference type="ARBA" id="ARBA00011738"/>
    </source>
</evidence>
<dbReference type="InterPro" id="IPR004839">
    <property type="entry name" value="Aminotransferase_I/II_large"/>
</dbReference>
<dbReference type="InterPro" id="IPR015422">
    <property type="entry name" value="PyrdxlP-dep_Trfase_small"/>
</dbReference>
<comment type="pathway">
    <text evidence="2 11">Amino-acid biosynthesis; L-histidine biosynthesis; L-histidine from 5-phospho-alpha-D-ribose 1-diphosphate: step 7/9.</text>
</comment>
<keyword evidence="7 11" id="KW-0808">Transferase</keyword>
<dbReference type="GO" id="GO:0004400">
    <property type="term" value="F:histidinol-phosphate transaminase activity"/>
    <property type="evidence" value="ECO:0007669"/>
    <property type="project" value="UniProtKB-UniRule"/>
</dbReference>
<dbReference type="OrthoDB" id="9813612at2"/>
<evidence type="ECO:0000256" key="6">
    <source>
        <dbReference type="ARBA" id="ARBA00022605"/>
    </source>
</evidence>
<feature type="modified residue" description="N6-(pyridoxal phosphate)lysine" evidence="11">
    <location>
        <position position="212"/>
    </location>
</feature>
<dbReference type="NCBIfam" id="TIGR01141">
    <property type="entry name" value="hisC"/>
    <property type="match status" value="1"/>
</dbReference>
<reference evidence="13 14" key="1">
    <citation type="submission" date="2018-03" db="EMBL/GenBank/DDBJ databases">
        <title>Phenotypic and genomic properties of Cyclonatronum proteinivorum gen. nov., sp. nov., a haloalkaliphilic bacteroidete from soda lakes possessing Na+-translocating rhodopsin.</title>
        <authorList>
            <person name="Toshchakov S.V."/>
            <person name="Korzhenkov A."/>
            <person name="Samarov N.I."/>
            <person name="Kublanov I.V."/>
            <person name="Muntyan M.S."/>
            <person name="Sorokin D.Y."/>
        </authorList>
    </citation>
    <scope>NUCLEOTIDE SEQUENCE [LARGE SCALE GENOMIC DNA]</scope>
    <source>
        <strain evidence="13 14">Omega</strain>
    </source>
</reference>
<dbReference type="InterPro" id="IPR001917">
    <property type="entry name" value="Aminotrans_II_pyridoxalP_BS"/>
</dbReference>
<dbReference type="RefSeq" id="WP_114984787.1">
    <property type="nucleotide sequence ID" value="NZ_CP027806.1"/>
</dbReference>
<evidence type="ECO:0000259" key="12">
    <source>
        <dbReference type="Pfam" id="PF00155"/>
    </source>
</evidence>
<evidence type="ECO:0000256" key="11">
    <source>
        <dbReference type="HAMAP-Rule" id="MF_01023"/>
    </source>
</evidence>
<evidence type="ECO:0000256" key="5">
    <source>
        <dbReference type="ARBA" id="ARBA00022576"/>
    </source>
</evidence>
<proteinExistence type="inferred from homology"/>
<feature type="domain" description="Aminotransferase class I/classII large" evidence="12">
    <location>
        <begin position="46"/>
        <end position="346"/>
    </location>
</feature>
<dbReference type="KEGG" id="cprv:CYPRO_2371"/>
<evidence type="ECO:0000256" key="3">
    <source>
        <dbReference type="ARBA" id="ARBA00007970"/>
    </source>
</evidence>
<comment type="catalytic activity">
    <reaction evidence="10 11">
        <text>L-histidinol phosphate + 2-oxoglutarate = 3-(imidazol-4-yl)-2-oxopropyl phosphate + L-glutamate</text>
        <dbReference type="Rhea" id="RHEA:23744"/>
        <dbReference type="ChEBI" id="CHEBI:16810"/>
        <dbReference type="ChEBI" id="CHEBI:29985"/>
        <dbReference type="ChEBI" id="CHEBI:57766"/>
        <dbReference type="ChEBI" id="CHEBI:57980"/>
        <dbReference type="EC" id="2.6.1.9"/>
    </reaction>
</comment>
<dbReference type="PROSITE" id="PS00599">
    <property type="entry name" value="AA_TRANSFER_CLASS_2"/>
    <property type="match status" value="1"/>
</dbReference>
<comment type="subunit">
    <text evidence="4 11">Homodimer.</text>
</comment>
<evidence type="ECO:0000256" key="8">
    <source>
        <dbReference type="ARBA" id="ARBA00022898"/>
    </source>
</evidence>
<dbReference type="HAMAP" id="MF_01023">
    <property type="entry name" value="HisC_aminotrans_2"/>
    <property type="match status" value="1"/>
</dbReference>
<dbReference type="PANTHER" id="PTHR42885:SF2">
    <property type="entry name" value="HISTIDINOL-PHOSPHATE AMINOTRANSFERASE"/>
    <property type="match status" value="1"/>
</dbReference>
<organism evidence="13 14">
    <name type="scientific">Cyclonatronum proteinivorum</name>
    <dbReference type="NCBI Taxonomy" id="1457365"/>
    <lineage>
        <taxon>Bacteria</taxon>
        <taxon>Pseudomonadati</taxon>
        <taxon>Balneolota</taxon>
        <taxon>Balneolia</taxon>
        <taxon>Balneolales</taxon>
        <taxon>Cyclonatronaceae</taxon>
        <taxon>Cyclonatronum</taxon>
    </lineage>
</organism>
<comment type="cofactor">
    <cofactor evidence="1 11">
        <name>pyridoxal 5'-phosphate</name>
        <dbReference type="ChEBI" id="CHEBI:597326"/>
    </cofactor>
</comment>
<dbReference type="AlphaFoldDB" id="A0A345UMB1"/>
<dbReference type="PANTHER" id="PTHR42885">
    <property type="entry name" value="HISTIDINOL-PHOSPHATE AMINOTRANSFERASE-RELATED"/>
    <property type="match status" value="1"/>
</dbReference>
<dbReference type="CDD" id="cd00609">
    <property type="entry name" value="AAT_like"/>
    <property type="match status" value="1"/>
</dbReference>
<dbReference type="Gene3D" id="3.90.1150.10">
    <property type="entry name" value="Aspartate Aminotransferase, domain 1"/>
    <property type="match status" value="1"/>
</dbReference>